<gene>
    <name evidence="2" type="ORF">TNCV_2568561</name>
</gene>
<feature type="compositionally biased region" description="Polar residues" evidence="1">
    <location>
        <begin position="75"/>
        <end position="85"/>
    </location>
</feature>
<name>A0A8X6WKV4_TRICX</name>
<evidence type="ECO:0000313" key="3">
    <source>
        <dbReference type="Proteomes" id="UP000887159"/>
    </source>
</evidence>
<dbReference type="AlphaFoldDB" id="A0A8X6WKV4"/>
<evidence type="ECO:0000313" key="2">
    <source>
        <dbReference type="EMBL" id="GFY36894.1"/>
    </source>
</evidence>
<proteinExistence type="predicted"/>
<sequence>MSSRRTSRACLLTVAGCLRMSEPLTLETAQRIRNLYLFGDTEERYHQPTDRSGLTPLPPVYSEAWAKENVEVCLSHQSPPNGRSMSQRERKGSPEHHFPPYVTPHTADRKTNGVTKKTIK</sequence>
<feature type="compositionally biased region" description="Basic and acidic residues" evidence="1">
    <location>
        <begin position="86"/>
        <end position="98"/>
    </location>
</feature>
<evidence type="ECO:0000256" key="1">
    <source>
        <dbReference type="SAM" id="MobiDB-lite"/>
    </source>
</evidence>
<feature type="region of interest" description="Disordered" evidence="1">
    <location>
        <begin position="75"/>
        <end position="120"/>
    </location>
</feature>
<comment type="caution">
    <text evidence="2">The sequence shown here is derived from an EMBL/GenBank/DDBJ whole genome shotgun (WGS) entry which is preliminary data.</text>
</comment>
<protein>
    <submittedName>
        <fullName evidence="2">Uncharacterized protein</fullName>
    </submittedName>
</protein>
<accession>A0A8X6WKV4</accession>
<keyword evidence="3" id="KW-1185">Reference proteome</keyword>
<dbReference type="EMBL" id="BMAU01021438">
    <property type="protein sequence ID" value="GFY36894.1"/>
    <property type="molecule type" value="Genomic_DNA"/>
</dbReference>
<organism evidence="2 3">
    <name type="scientific">Trichonephila clavipes</name>
    <name type="common">Golden silk orbweaver</name>
    <name type="synonym">Nephila clavipes</name>
    <dbReference type="NCBI Taxonomy" id="2585209"/>
    <lineage>
        <taxon>Eukaryota</taxon>
        <taxon>Metazoa</taxon>
        <taxon>Ecdysozoa</taxon>
        <taxon>Arthropoda</taxon>
        <taxon>Chelicerata</taxon>
        <taxon>Arachnida</taxon>
        <taxon>Araneae</taxon>
        <taxon>Araneomorphae</taxon>
        <taxon>Entelegynae</taxon>
        <taxon>Araneoidea</taxon>
        <taxon>Nephilidae</taxon>
        <taxon>Trichonephila</taxon>
    </lineage>
</organism>
<reference evidence="2" key="1">
    <citation type="submission" date="2020-08" db="EMBL/GenBank/DDBJ databases">
        <title>Multicomponent nature underlies the extraordinary mechanical properties of spider dragline silk.</title>
        <authorList>
            <person name="Kono N."/>
            <person name="Nakamura H."/>
            <person name="Mori M."/>
            <person name="Yoshida Y."/>
            <person name="Ohtoshi R."/>
            <person name="Malay A.D."/>
            <person name="Moran D.A.P."/>
            <person name="Tomita M."/>
            <person name="Numata K."/>
            <person name="Arakawa K."/>
        </authorList>
    </citation>
    <scope>NUCLEOTIDE SEQUENCE</scope>
</reference>
<dbReference type="Proteomes" id="UP000887159">
    <property type="component" value="Unassembled WGS sequence"/>
</dbReference>